<evidence type="ECO:0000256" key="5">
    <source>
        <dbReference type="ARBA" id="ARBA00022989"/>
    </source>
</evidence>
<feature type="region of interest" description="Disordered" evidence="7">
    <location>
        <begin position="797"/>
        <end position="825"/>
    </location>
</feature>
<dbReference type="InterPro" id="IPR010920">
    <property type="entry name" value="LSM_dom_sf"/>
</dbReference>
<dbReference type="Pfam" id="PF21082">
    <property type="entry name" value="MS_channel_3rd"/>
    <property type="match status" value="1"/>
</dbReference>
<sequence>MIRALSVLFLVAAGLLLPAGTAVAQVDEPGSAVAPETSTYAEFDAVARRAEEAIDAGLASTLAFTSLRQELVDWRDRLSAENAIGAQRLRTLQGQLEALAPPQTADGEAQEQADPISERRAELQAELREIGAPALLASEARARATGLIAEIDSLVREREARQLSERGPLPVNPANWPTAAAAVKRGVEAFRLDVESALRGEAKLTDALSVAPAASTTTLFGLLILLRGRAWSGRLERRAMASERTGKGALAFAASLGKIALPFLGLLAIYAGLTMTGLVGLRVETMLVELPFAALYVLIAGWLVDHYFLPDGEEGPAPAEHSGGPTWRRDRVLAAGLGWTLTVSVLVRTFGEVAEAGAAATAVLMFPVHLIGGALLFGLGRRIAIRPAGAEPETGPARGLETLPEDDVAEGMPLRVRITRTVGQLAMLGGLLGPLCAILGYEEAATVMLRPIALTLALLGMVLLLQRLVFDLYALMSRRLDGGTDALAPVLVAFALTLLALPFLALIWGARVSDLTELWNRFREGVALGDTRISPTVFLSFAIVFAIGYVLTRLIQGGLRNTVLPRTRLDIGGQNAIASGVGYVGVILSAFVAITAAGINLSALGYVAGALSVGIGFGLQNIVSNFVSGIILLIERPISQGDWIEVGGQMGYVRDISVRSTRIETFDRTDVIVPNADLISGTVTNWTRGNSVGRVIVPVGVAYGTDTQKVSDILMAIAREHPMVLHNPEPAVLFRTFGADSLEFEIRAILRDVNWVMNVHTDLNHAIAKRFAEEGIEIPFAQRDIWLRNPEVLRDTGGAAASAPAASPSPAPADTPTDPDKGDLT</sequence>
<dbReference type="Pfam" id="PF12607">
    <property type="entry name" value="DUF3772"/>
    <property type="match status" value="1"/>
</dbReference>
<dbReference type="InterPro" id="IPR011066">
    <property type="entry name" value="MscS_channel_C_sf"/>
</dbReference>
<proteinExistence type="inferred from homology"/>
<dbReference type="Gene3D" id="3.30.70.100">
    <property type="match status" value="1"/>
</dbReference>
<evidence type="ECO:0000256" key="9">
    <source>
        <dbReference type="SAM" id="SignalP"/>
    </source>
</evidence>
<gene>
    <name evidence="13" type="primary">mscK</name>
    <name evidence="13" type="ORF">ROA7023_03558</name>
</gene>
<dbReference type="Proteomes" id="UP000193900">
    <property type="component" value="Unassembled WGS sequence"/>
</dbReference>
<evidence type="ECO:0000259" key="12">
    <source>
        <dbReference type="Pfam" id="PF21082"/>
    </source>
</evidence>
<protein>
    <submittedName>
        <fullName evidence="13">Mechanosensitive channel MscK</fullName>
    </submittedName>
</protein>
<feature type="domain" description="DUF3772" evidence="11">
    <location>
        <begin position="136"/>
        <end position="191"/>
    </location>
</feature>
<feature type="signal peptide" evidence="9">
    <location>
        <begin position="1"/>
        <end position="24"/>
    </location>
</feature>
<dbReference type="Gene3D" id="2.30.30.60">
    <property type="match status" value="1"/>
</dbReference>
<dbReference type="InterPro" id="IPR011014">
    <property type="entry name" value="MscS_channel_TM-2"/>
</dbReference>
<feature type="chain" id="PRO_5011009841" evidence="9">
    <location>
        <begin position="25"/>
        <end position="825"/>
    </location>
</feature>
<evidence type="ECO:0000256" key="4">
    <source>
        <dbReference type="ARBA" id="ARBA00022692"/>
    </source>
</evidence>
<dbReference type="Gene3D" id="1.10.287.1260">
    <property type="match status" value="1"/>
</dbReference>
<feature type="transmembrane region" description="Helical" evidence="8">
    <location>
        <begin position="356"/>
        <end position="379"/>
    </location>
</feature>
<accession>A0A1Y5TT94</accession>
<evidence type="ECO:0000259" key="10">
    <source>
        <dbReference type="Pfam" id="PF00924"/>
    </source>
</evidence>
<dbReference type="EMBL" id="FWFZ01000024">
    <property type="protein sequence ID" value="SLN71887.1"/>
    <property type="molecule type" value="Genomic_DNA"/>
</dbReference>
<dbReference type="PANTHER" id="PTHR30347">
    <property type="entry name" value="POTASSIUM CHANNEL RELATED"/>
    <property type="match status" value="1"/>
</dbReference>
<feature type="transmembrane region" description="Helical" evidence="8">
    <location>
        <begin position="285"/>
        <end position="304"/>
    </location>
</feature>
<dbReference type="RefSeq" id="WP_085880329.1">
    <property type="nucleotide sequence ID" value="NZ_FWFZ01000024.1"/>
</dbReference>
<keyword evidence="5 8" id="KW-1133">Transmembrane helix</keyword>
<dbReference type="InterPro" id="IPR023408">
    <property type="entry name" value="MscS_beta-dom_sf"/>
</dbReference>
<dbReference type="InterPro" id="IPR049278">
    <property type="entry name" value="MS_channel_C"/>
</dbReference>
<feature type="transmembrane region" description="Helical" evidence="8">
    <location>
        <begin position="576"/>
        <end position="599"/>
    </location>
</feature>
<keyword evidence="6 8" id="KW-0472">Membrane</keyword>
<dbReference type="SUPFAM" id="SSF82861">
    <property type="entry name" value="Mechanosensitive channel protein MscS (YggB), transmembrane region"/>
    <property type="match status" value="1"/>
</dbReference>
<feature type="transmembrane region" description="Helical" evidence="8">
    <location>
        <begin position="422"/>
        <end position="441"/>
    </location>
</feature>
<dbReference type="InterPro" id="IPR022249">
    <property type="entry name" value="DUF3772"/>
</dbReference>
<evidence type="ECO:0000256" key="6">
    <source>
        <dbReference type="ARBA" id="ARBA00023136"/>
    </source>
</evidence>
<comment type="similarity">
    <text evidence="2">Belongs to the MscS (TC 1.A.23) family.</text>
</comment>
<dbReference type="SUPFAM" id="SSF50182">
    <property type="entry name" value="Sm-like ribonucleoproteins"/>
    <property type="match status" value="1"/>
</dbReference>
<feature type="transmembrane region" description="Helical" evidence="8">
    <location>
        <begin position="447"/>
        <end position="465"/>
    </location>
</feature>
<evidence type="ECO:0000259" key="11">
    <source>
        <dbReference type="Pfam" id="PF12607"/>
    </source>
</evidence>
<feature type="transmembrane region" description="Helical" evidence="8">
    <location>
        <begin position="605"/>
        <end position="634"/>
    </location>
</feature>
<evidence type="ECO:0000313" key="14">
    <source>
        <dbReference type="Proteomes" id="UP000193900"/>
    </source>
</evidence>
<dbReference type="InterPro" id="IPR052702">
    <property type="entry name" value="MscS-like_channel"/>
</dbReference>
<dbReference type="OrthoDB" id="9799209at2"/>
<keyword evidence="4 8" id="KW-0812">Transmembrane</keyword>
<evidence type="ECO:0000256" key="7">
    <source>
        <dbReference type="SAM" id="MobiDB-lite"/>
    </source>
</evidence>
<feature type="transmembrane region" description="Helical" evidence="8">
    <location>
        <begin position="486"/>
        <end position="510"/>
    </location>
</feature>
<keyword evidence="3" id="KW-1003">Cell membrane</keyword>
<evidence type="ECO:0000256" key="1">
    <source>
        <dbReference type="ARBA" id="ARBA00004651"/>
    </source>
</evidence>
<dbReference type="SUPFAM" id="SSF82689">
    <property type="entry name" value="Mechanosensitive channel protein MscS (YggB), C-terminal domain"/>
    <property type="match status" value="1"/>
</dbReference>
<feature type="domain" description="Mechanosensitive ion channel MscS C-terminal" evidence="12">
    <location>
        <begin position="696"/>
        <end position="778"/>
    </location>
</feature>
<dbReference type="AlphaFoldDB" id="A0A1Y5TT94"/>
<keyword evidence="14" id="KW-1185">Reference proteome</keyword>
<dbReference type="PANTHER" id="PTHR30347:SF1">
    <property type="entry name" value="MECHANOSENSITIVE CHANNEL MSCK"/>
    <property type="match status" value="1"/>
</dbReference>
<dbReference type="GO" id="GO:0005886">
    <property type="term" value="C:plasma membrane"/>
    <property type="evidence" value="ECO:0007669"/>
    <property type="project" value="UniProtKB-SubCell"/>
</dbReference>
<dbReference type="InterPro" id="IPR006685">
    <property type="entry name" value="MscS_channel_2nd"/>
</dbReference>
<evidence type="ECO:0000256" key="3">
    <source>
        <dbReference type="ARBA" id="ARBA00022475"/>
    </source>
</evidence>
<dbReference type="Pfam" id="PF00924">
    <property type="entry name" value="MS_channel_2nd"/>
    <property type="match status" value="1"/>
</dbReference>
<feature type="transmembrane region" description="Helical" evidence="8">
    <location>
        <begin position="537"/>
        <end position="555"/>
    </location>
</feature>
<evidence type="ECO:0000256" key="8">
    <source>
        <dbReference type="SAM" id="Phobius"/>
    </source>
</evidence>
<dbReference type="GO" id="GO:0008381">
    <property type="term" value="F:mechanosensitive monoatomic ion channel activity"/>
    <property type="evidence" value="ECO:0007669"/>
    <property type="project" value="UniProtKB-ARBA"/>
</dbReference>
<evidence type="ECO:0000313" key="13">
    <source>
        <dbReference type="EMBL" id="SLN71887.1"/>
    </source>
</evidence>
<comment type="subcellular location">
    <subcellularLocation>
        <location evidence="1">Cell membrane</location>
        <topology evidence="1">Multi-pass membrane protein</topology>
    </subcellularLocation>
</comment>
<keyword evidence="9" id="KW-0732">Signal</keyword>
<organism evidence="13 14">
    <name type="scientific">Roseisalinus antarcticus</name>
    <dbReference type="NCBI Taxonomy" id="254357"/>
    <lineage>
        <taxon>Bacteria</taxon>
        <taxon>Pseudomonadati</taxon>
        <taxon>Pseudomonadota</taxon>
        <taxon>Alphaproteobacteria</taxon>
        <taxon>Rhodobacterales</taxon>
        <taxon>Roseobacteraceae</taxon>
        <taxon>Roseisalinus</taxon>
    </lineage>
</organism>
<reference evidence="13 14" key="1">
    <citation type="submission" date="2017-03" db="EMBL/GenBank/DDBJ databases">
        <authorList>
            <person name="Afonso C.L."/>
            <person name="Miller P.J."/>
            <person name="Scott M.A."/>
            <person name="Spackman E."/>
            <person name="Goraichik I."/>
            <person name="Dimitrov K.M."/>
            <person name="Suarez D.L."/>
            <person name="Swayne D.E."/>
        </authorList>
    </citation>
    <scope>NUCLEOTIDE SEQUENCE [LARGE SCALE GENOMIC DNA]</scope>
    <source>
        <strain evidence="13 14">CECT 7023</strain>
    </source>
</reference>
<feature type="transmembrane region" description="Helical" evidence="8">
    <location>
        <begin position="249"/>
        <end position="273"/>
    </location>
</feature>
<feature type="domain" description="Mechanosensitive ion channel MscS" evidence="10">
    <location>
        <begin position="621"/>
        <end position="688"/>
    </location>
</feature>
<evidence type="ECO:0000256" key="2">
    <source>
        <dbReference type="ARBA" id="ARBA00008017"/>
    </source>
</evidence>
<name>A0A1Y5TT94_9RHOB</name>